<dbReference type="Proteomes" id="UP000465266">
    <property type="component" value="Unassembled WGS sequence"/>
</dbReference>
<feature type="compositionally biased region" description="Polar residues" evidence="6">
    <location>
        <begin position="450"/>
        <end position="466"/>
    </location>
</feature>
<organism evidence="8 9">
    <name type="scientific">Aspergillus udagawae</name>
    <dbReference type="NCBI Taxonomy" id="91492"/>
    <lineage>
        <taxon>Eukaryota</taxon>
        <taxon>Fungi</taxon>
        <taxon>Dikarya</taxon>
        <taxon>Ascomycota</taxon>
        <taxon>Pezizomycotina</taxon>
        <taxon>Eurotiomycetes</taxon>
        <taxon>Eurotiomycetidae</taxon>
        <taxon>Eurotiales</taxon>
        <taxon>Aspergillaceae</taxon>
        <taxon>Aspergillus</taxon>
        <taxon>Aspergillus subgen. Fumigati</taxon>
    </lineage>
</organism>
<dbReference type="InterPro" id="IPR050987">
    <property type="entry name" value="AtrR-like"/>
</dbReference>
<evidence type="ECO:0000256" key="4">
    <source>
        <dbReference type="ARBA" id="ARBA00023163"/>
    </source>
</evidence>
<keyword evidence="3" id="KW-0238">DNA-binding</keyword>
<keyword evidence="5" id="KW-0539">Nucleus</keyword>
<comment type="caution">
    <text evidence="8">The sequence shown here is derived from an EMBL/GenBank/DDBJ whole genome shotgun (WGS) entry which is preliminary data.</text>
</comment>
<keyword evidence="9" id="KW-1185">Reference proteome</keyword>
<dbReference type="CDD" id="cd12148">
    <property type="entry name" value="fungal_TF_MHR"/>
    <property type="match status" value="1"/>
</dbReference>
<dbReference type="Pfam" id="PF04082">
    <property type="entry name" value="Fungal_trans"/>
    <property type="match status" value="1"/>
</dbReference>
<dbReference type="PANTHER" id="PTHR46910:SF37">
    <property type="entry name" value="ZN(II)2CYS6 TRANSCRIPTION FACTOR (EUROFUNG)"/>
    <property type="match status" value="1"/>
</dbReference>
<evidence type="ECO:0000256" key="3">
    <source>
        <dbReference type="ARBA" id="ARBA00023125"/>
    </source>
</evidence>
<dbReference type="InterPro" id="IPR007219">
    <property type="entry name" value="XnlR_reg_dom"/>
</dbReference>
<evidence type="ECO:0000313" key="9">
    <source>
        <dbReference type="Proteomes" id="UP000465266"/>
    </source>
</evidence>
<evidence type="ECO:0000259" key="7">
    <source>
        <dbReference type="Pfam" id="PF04082"/>
    </source>
</evidence>
<keyword evidence="4" id="KW-0804">Transcription</keyword>
<dbReference type="EMBL" id="BLKG01000049">
    <property type="protein sequence ID" value="GFF87273.1"/>
    <property type="molecule type" value="Genomic_DNA"/>
</dbReference>
<keyword evidence="2" id="KW-0805">Transcription regulation</keyword>
<feature type="domain" description="Xylanolytic transcriptional activator regulatory" evidence="7">
    <location>
        <begin position="34"/>
        <end position="263"/>
    </location>
</feature>
<reference evidence="8 9" key="1">
    <citation type="submission" date="2020-01" db="EMBL/GenBank/DDBJ databases">
        <title>Draft genome sequence of Aspergillus udagawae IFM 53868.</title>
        <authorList>
            <person name="Takahashi H."/>
            <person name="Yaguchi T."/>
        </authorList>
    </citation>
    <scope>NUCLEOTIDE SEQUENCE [LARGE SCALE GENOMIC DNA]</scope>
    <source>
        <strain evidence="8 9">IFM 53868</strain>
    </source>
</reference>
<evidence type="ECO:0000256" key="2">
    <source>
        <dbReference type="ARBA" id="ARBA00023015"/>
    </source>
</evidence>
<proteinExistence type="predicted"/>
<evidence type="ECO:0000256" key="6">
    <source>
        <dbReference type="SAM" id="MobiDB-lite"/>
    </source>
</evidence>
<evidence type="ECO:0000313" key="8">
    <source>
        <dbReference type="EMBL" id="GFF87273.1"/>
    </source>
</evidence>
<evidence type="ECO:0000256" key="1">
    <source>
        <dbReference type="ARBA" id="ARBA00004123"/>
    </source>
</evidence>
<evidence type="ECO:0000256" key="5">
    <source>
        <dbReference type="ARBA" id="ARBA00023242"/>
    </source>
</evidence>
<gene>
    <name evidence="8" type="ORF">IFM53868_05093</name>
</gene>
<sequence length="531" mass="58637">MRLLASSRNDTFSVDLTRPQTIEPLTSAEVRIYMNSYFESVHPVFPFLDRADFEEKVHDPHLINALNSDFAFCALFNAVMGLGCQYHGCGSFQPGAGQAWRLFHISLNSVARIIPCRDSLSKLQALIAAAIFAMNASSLQLDNFLLAEATRTVLALRYHKSSLTNDNAAACYRAFWVVYHMEKQYNFQARNSSAIADIDVGCPIPPAPESTVNGYDWFAASVRISRIFSITYDSCFSVTASTQPAASLLPAVRHVKKLLEDWRQSIPPAYRPQNTLQRSVLTDLGTKEIAIRTHFYYFHLVIALERMELHLSSGGRTLNESMRNLLSAARTVVELTRFIDVEPYTPVFLLAIMPLSALFILFDAVVHNPAHPETQQNLTLLDIVSGHFSLLEHVSRGALPGNYLSRFGNMARQYVEKLSTESGDSIRGDTLPVIHDIENPHALPRAENAPRNNTGVGRANLSSSPGLHSRFDHSTLTGVAEYCASSAGSASSFRTDVWPGALQIENEAGFGALFGSTITWEEDSIDSSGAQ</sequence>
<protein>
    <recommendedName>
        <fullName evidence="7">Xylanolytic transcriptional activator regulatory domain-containing protein</fullName>
    </recommendedName>
</protein>
<comment type="subcellular location">
    <subcellularLocation>
        <location evidence="1">Nucleus</location>
    </subcellularLocation>
</comment>
<feature type="region of interest" description="Disordered" evidence="6">
    <location>
        <begin position="443"/>
        <end position="467"/>
    </location>
</feature>
<name>A0ABQ1ASI9_9EURO</name>
<accession>A0ABQ1ASI9</accession>
<dbReference type="PANTHER" id="PTHR46910">
    <property type="entry name" value="TRANSCRIPTION FACTOR PDR1"/>
    <property type="match status" value="1"/>
</dbReference>